<dbReference type="Pfam" id="PF00582">
    <property type="entry name" value="Usp"/>
    <property type="match status" value="2"/>
</dbReference>
<sequence length="286" mass="32168">MKHILFPTDFSDAANNAFLYATRLANQLDVKLFVLYSYVTPVLSATHAGQPEMLADVYQQVELSKFDYFKKQAPALHELAEKNGLDSSKLVFLFEEGTVVTSVRKVVKAEEIRLVVMGTYGASGFTEKFVGTNTVAVIQNIQQPVLAIPSGAKYAPIKKIVFTTLFRDKDLAALEEVVDLATLFEAEVYCTHVMDDTSNPSNALLYGEEWGKKFQGKNLDFVFLEKKESIERTVNSFLIDNNIDLLAIVKRNRNFFDRLVNSSLSNKFAFHSSTPILVFHEEKVSK</sequence>
<protein>
    <submittedName>
        <fullName evidence="3">Nucleotide-binding universal stress protein, UspA family</fullName>
    </submittedName>
</protein>
<dbReference type="InterPro" id="IPR014729">
    <property type="entry name" value="Rossmann-like_a/b/a_fold"/>
</dbReference>
<dbReference type="OrthoDB" id="9788959at2"/>
<dbReference type="Gene3D" id="3.40.50.620">
    <property type="entry name" value="HUPs"/>
    <property type="match status" value="2"/>
</dbReference>
<evidence type="ECO:0000259" key="2">
    <source>
        <dbReference type="Pfam" id="PF00582"/>
    </source>
</evidence>
<dbReference type="SUPFAM" id="SSF52402">
    <property type="entry name" value="Adenine nucleotide alpha hydrolases-like"/>
    <property type="match status" value="2"/>
</dbReference>
<reference evidence="4" key="1">
    <citation type="submission" date="2017-02" db="EMBL/GenBank/DDBJ databases">
        <authorList>
            <person name="Varghese N."/>
            <person name="Submissions S."/>
        </authorList>
    </citation>
    <scope>NUCLEOTIDE SEQUENCE [LARGE SCALE GENOMIC DNA]</scope>
    <source>
        <strain evidence="4">DSM 24091</strain>
    </source>
</reference>
<accession>A0A1T5FNS3</accession>
<dbReference type="EMBL" id="FUZF01000017">
    <property type="protein sequence ID" value="SKB97829.1"/>
    <property type="molecule type" value="Genomic_DNA"/>
</dbReference>
<feature type="domain" description="UspA" evidence="2">
    <location>
        <begin position="1"/>
        <end position="149"/>
    </location>
</feature>
<dbReference type="RefSeq" id="WP_079644915.1">
    <property type="nucleotide sequence ID" value="NZ_FUZF01000017.1"/>
</dbReference>
<dbReference type="PANTHER" id="PTHR46268:SF6">
    <property type="entry name" value="UNIVERSAL STRESS PROTEIN UP12"/>
    <property type="match status" value="1"/>
</dbReference>
<dbReference type="CDD" id="cd00293">
    <property type="entry name" value="USP-like"/>
    <property type="match status" value="2"/>
</dbReference>
<dbReference type="InterPro" id="IPR006016">
    <property type="entry name" value="UspA"/>
</dbReference>
<name>A0A1T5FNS3_9SPHI</name>
<keyword evidence="4" id="KW-1185">Reference proteome</keyword>
<dbReference type="Proteomes" id="UP000190150">
    <property type="component" value="Unassembled WGS sequence"/>
</dbReference>
<dbReference type="STRING" id="1513896.SAMN05660841_03426"/>
<evidence type="ECO:0000313" key="3">
    <source>
        <dbReference type="EMBL" id="SKB97829.1"/>
    </source>
</evidence>
<proteinExistence type="inferred from homology"/>
<evidence type="ECO:0000313" key="4">
    <source>
        <dbReference type="Proteomes" id="UP000190150"/>
    </source>
</evidence>
<gene>
    <name evidence="3" type="ORF">SAMN05660841_03426</name>
</gene>
<feature type="domain" description="UspA" evidence="2">
    <location>
        <begin position="157"/>
        <end position="280"/>
    </location>
</feature>
<comment type="similarity">
    <text evidence="1">Belongs to the universal stress protein A family.</text>
</comment>
<dbReference type="PRINTS" id="PR01438">
    <property type="entry name" value="UNVRSLSTRESS"/>
</dbReference>
<dbReference type="InterPro" id="IPR006015">
    <property type="entry name" value="Universal_stress_UspA"/>
</dbReference>
<dbReference type="AlphaFoldDB" id="A0A1T5FNS3"/>
<dbReference type="PANTHER" id="PTHR46268">
    <property type="entry name" value="STRESS RESPONSE PROTEIN NHAX"/>
    <property type="match status" value="1"/>
</dbReference>
<evidence type="ECO:0000256" key="1">
    <source>
        <dbReference type="ARBA" id="ARBA00008791"/>
    </source>
</evidence>
<organism evidence="3 4">
    <name type="scientific">Sphingobacterium nematocida</name>
    <dbReference type="NCBI Taxonomy" id="1513896"/>
    <lineage>
        <taxon>Bacteria</taxon>
        <taxon>Pseudomonadati</taxon>
        <taxon>Bacteroidota</taxon>
        <taxon>Sphingobacteriia</taxon>
        <taxon>Sphingobacteriales</taxon>
        <taxon>Sphingobacteriaceae</taxon>
        <taxon>Sphingobacterium</taxon>
    </lineage>
</organism>